<evidence type="ECO:0000256" key="1">
    <source>
        <dbReference type="SAM" id="MobiDB-lite"/>
    </source>
</evidence>
<sequence length="108" mass="11642">MNPQVEAQAKPVVTPQATGAPALPKATQESQKPATNLQGDAKKEQDGKQVQPTPVPDYKSKIDSSLFDVEEGQENGLRTLNLTIKEAVLYLDEGKPTLAVLVTRDTTN</sequence>
<feature type="region of interest" description="Disordered" evidence="1">
    <location>
        <begin position="1"/>
        <end position="61"/>
    </location>
</feature>
<dbReference type="RefSeq" id="XP_004833421.1">
    <property type="nucleotide sequence ID" value="XM_004833364.1"/>
</dbReference>
<dbReference type="KEGG" id="beq:BEWA_040070"/>
<dbReference type="VEuPathDB" id="PiroplasmaDB:BEWA_040070"/>
<dbReference type="EMBL" id="ACOU01000002">
    <property type="protein sequence ID" value="EKX73969.1"/>
    <property type="molecule type" value="Genomic_DNA"/>
</dbReference>
<evidence type="ECO:0000313" key="2">
    <source>
        <dbReference type="EMBL" id="EKX73969.1"/>
    </source>
</evidence>
<protein>
    <submittedName>
        <fullName evidence="2">Uncharacterized protein</fullName>
    </submittedName>
</protein>
<dbReference type="Proteomes" id="UP000031512">
    <property type="component" value="Unassembled WGS sequence"/>
</dbReference>
<comment type="caution">
    <text evidence="2">The sequence shown here is derived from an EMBL/GenBank/DDBJ whole genome shotgun (WGS) entry which is preliminary data.</text>
</comment>
<dbReference type="GeneID" id="15807417"/>
<accession>L1LFB5</accession>
<reference evidence="2 3" key="1">
    <citation type="journal article" date="2012" name="BMC Genomics">
        <title>Comparative genomic analysis and phylogenetic position of Theileria equi.</title>
        <authorList>
            <person name="Kappmeyer L.S."/>
            <person name="Thiagarajan M."/>
            <person name="Herndon D.R."/>
            <person name="Ramsay J.D."/>
            <person name="Caler E."/>
            <person name="Djikeng A."/>
            <person name="Gillespie J.J."/>
            <person name="Lau A.O."/>
            <person name="Roalson E.H."/>
            <person name="Silva J.C."/>
            <person name="Silva M.G."/>
            <person name="Suarez C.E."/>
            <person name="Ueti M.W."/>
            <person name="Nene V.M."/>
            <person name="Mealey R.H."/>
            <person name="Knowles D.P."/>
            <person name="Brayton K.A."/>
        </authorList>
    </citation>
    <scope>NUCLEOTIDE SEQUENCE [LARGE SCALE GENOMIC DNA]</scope>
    <source>
        <strain evidence="2 3">WA</strain>
    </source>
</reference>
<organism evidence="2 3">
    <name type="scientific">Theileria equi strain WA</name>
    <dbReference type="NCBI Taxonomy" id="1537102"/>
    <lineage>
        <taxon>Eukaryota</taxon>
        <taxon>Sar</taxon>
        <taxon>Alveolata</taxon>
        <taxon>Apicomplexa</taxon>
        <taxon>Aconoidasida</taxon>
        <taxon>Piroplasmida</taxon>
        <taxon>Theileriidae</taxon>
        <taxon>Theileria</taxon>
    </lineage>
</organism>
<keyword evidence="3" id="KW-1185">Reference proteome</keyword>
<name>L1LFB5_THEEQ</name>
<feature type="compositionally biased region" description="Polar residues" evidence="1">
    <location>
        <begin position="27"/>
        <end position="38"/>
    </location>
</feature>
<proteinExistence type="predicted"/>
<gene>
    <name evidence="2" type="ORF">BEWA_040070</name>
</gene>
<evidence type="ECO:0000313" key="3">
    <source>
        <dbReference type="Proteomes" id="UP000031512"/>
    </source>
</evidence>
<dbReference type="AlphaFoldDB" id="L1LFB5"/>